<gene>
    <name evidence="2" type="ORF">F1559_002018</name>
</gene>
<dbReference type="Proteomes" id="UP000530660">
    <property type="component" value="Unassembled WGS sequence"/>
</dbReference>
<organism evidence="2 3">
    <name type="scientific">Cyanidiococcus yangmingshanensis</name>
    <dbReference type="NCBI Taxonomy" id="2690220"/>
    <lineage>
        <taxon>Eukaryota</taxon>
        <taxon>Rhodophyta</taxon>
        <taxon>Bangiophyceae</taxon>
        <taxon>Cyanidiales</taxon>
        <taxon>Cyanidiaceae</taxon>
        <taxon>Cyanidiococcus</taxon>
    </lineage>
</organism>
<dbReference type="EMBL" id="VWRR01000010">
    <property type="protein sequence ID" value="KAF6002426.1"/>
    <property type="molecule type" value="Genomic_DNA"/>
</dbReference>
<sequence length="381" mass="42976">MECSDEGSTASLALWRRERALRVLKRRRSSARRGKRASAVTLERAGHDLVSEAQLAEDNEKIARPRPVHEYVIRIRGLHEVMQQQQRFNKRLQALADTMITIERRVRDLEQTLGWLKPLSPARSSESEPDSDAASGCTPDRFGDDDEATQLPCAEVAWALQEPLGTGWRRPDRRALPATKRSPECAVDEWRSTLVGPTAGCSLLEWAQMIWRKVWIRVIGPVTVFASPSNTALAPRKQRLFPEAMQVPQYLCLLEFQHDTQLYRVRTTDGFEGLWAGVKPSLDGGFQNELGHLVHASRVEASDWIGTRIVQIGPKLHVASYAVIRCVWGDPMVAGADLSQYIPFNSSALLRRSNSATNAHLREGVRIKRYETEIGRRNLLD</sequence>
<protein>
    <submittedName>
        <fullName evidence="2">Uncharacterized protein</fullName>
    </submittedName>
</protein>
<feature type="region of interest" description="Disordered" evidence="1">
    <location>
        <begin position="119"/>
        <end position="146"/>
    </location>
</feature>
<evidence type="ECO:0000313" key="3">
    <source>
        <dbReference type="Proteomes" id="UP000530660"/>
    </source>
</evidence>
<accession>A0A7J7IH40</accession>
<name>A0A7J7IH40_9RHOD</name>
<evidence type="ECO:0000256" key="1">
    <source>
        <dbReference type="SAM" id="MobiDB-lite"/>
    </source>
</evidence>
<keyword evidence="3" id="KW-1185">Reference proteome</keyword>
<evidence type="ECO:0000313" key="2">
    <source>
        <dbReference type="EMBL" id="KAF6002426.1"/>
    </source>
</evidence>
<proteinExistence type="predicted"/>
<reference evidence="2 3" key="1">
    <citation type="journal article" date="2020" name="J. Phycol.">
        <title>Comparative genome analysis reveals Cyanidiococcus gen. nov., a new extremophilic red algal genus sister to Cyanidioschyzon (Cyanidioschyzonaceae, Rhodophyta).</title>
        <authorList>
            <person name="Liu S.-L."/>
            <person name="Chiang Y.-R."/>
            <person name="Yoon H.S."/>
            <person name="Fu H.-Y."/>
        </authorList>
    </citation>
    <scope>NUCLEOTIDE SEQUENCE [LARGE SCALE GENOMIC DNA]</scope>
    <source>
        <strain evidence="2 3">THAL066</strain>
    </source>
</reference>
<dbReference type="AlphaFoldDB" id="A0A7J7IH40"/>
<comment type="caution">
    <text evidence="2">The sequence shown here is derived from an EMBL/GenBank/DDBJ whole genome shotgun (WGS) entry which is preliminary data.</text>
</comment>